<protein>
    <submittedName>
        <fullName evidence="6">VIT family protein</fullName>
    </submittedName>
</protein>
<evidence type="ECO:0000313" key="6">
    <source>
        <dbReference type="EMBL" id="GAA5226780.1"/>
    </source>
</evidence>
<evidence type="ECO:0000256" key="5">
    <source>
        <dbReference type="SAM" id="Phobius"/>
    </source>
</evidence>
<comment type="subcellular location">
    <subcellularLocation>
        <location evidence="1">Endomembrane system</location>
        <topology evidence="1">Multi-pass membrane protein</topology>
    </subcellularLocation>
</comment>
<keyword evidence="7" id="KW-1185">Reference proteome</keyword>
<dbReference type="PANTHER" id="PTHR31851">
    <property type="entry name" value="FE(2+)/MN(2+) TRANSPORTER PCL1"/>
    <property type="match status" value="1"/>
</dbReference>
<dbReference type="RefSeq" id="WP_345467092.1">
    <property type="nucleotide sequence ID" value="NZ_BAABLK010000022.1"/>
</dbReference>
<feature type="transmembrane region" description="Helical" evidence="5">
    <location>
        <begin position="34"/>
        <end position="54"/>
    </location>
</feature>
<feature type="transmembrane region" description="Helical" evidence="5">
    <location>
        <begin position="188"/>
        <end position="207"/>
    </location>
</feature>
<evidence type="ECO:0000313" key="7">
    <source>
        <dbReference type="Proteomes" id="UP001501257"/>
    </source>
</evidence>
<evidence type="ECO:0000256" key="2">
    <source>
        <dbReference type="ARBA" id="ARBA00022692"/>
    </source>
</evidence>
<feature type="transmembrane region" description="Helical" evidence="5">
    <location>
        <begin position="219"/>
        <end position="239"/>
    </location>
</feature>
<dbReference type="InterPro" id="IPR008217">
    <property type="entry name" value="Ccc1_fam"/>
</dbReference>
<reference evidence="7" key="1">
    <citation type="journal article" date="2019" name="Int. J. Syst. Evol. Microbiol.">
        <title>The Global Catalogue of Microorganisms (GCM) 10K type strain sequencing project: providing services to taxonomists for standard genome sequencing and annotation.</title>
        <authorList>
            <consortium name="The Broad Institute Genomics Platform"/>
            <consortium name="The Broad Institute Genome Sequencing Center for Infectious Disease"/>
            <person name="Wu L."/>
            <person name="Ma J."/>
        </authorList>
    </citation>
    <scope>NUCLEOTIDE SEQUENCE [LARGE SCALE GENOMIC DNA]</scope>
    <source>
        <strain evidence="7">JCM 18952</strain>
    </source>
</reference>
<name>A0ABP9TP65_9MICC</name>
<comment type="caution">
    <text evidence="6">The sequence shown here is derived from an EMBL/GenBank/DDBJ whole genome shotgun (WGS) entry which is preliminary data.</text>
</comment>
<sequence length="245" mass="24899">MTMDEQQKQPGQHDHEPHNQGIAAKLNWLRAGVLGANDGIVSVAAVVVGVAGATSETSPVLIAGAAALIGGAVSMALGEYVSVSSSSDSQKALIEKERRELAEMPAEELAELTGLYQAKGLSPETAALVARELTEHDALAAHLDVELQLDEDEVLSPWHAASASAVAFTVGAALPFATAVFLPGPLKIPVTFIAVMLALGATGALGARLGGAPMLRPTVRVLIGGAAALALTFAIGSWLGSSGIV</sequence>
<keyword evidence="3 5" id="KW-1133">Transmembrane helix</keyword>
<keyword evidence="4 5" id="KW-0472">Membrane</keyword>
<evidence type="ECO:0000256" key="4">
    <source>
        <dbReference type="ARBA" id="ARBA00023136"/>
    </source>
</evidence>
<feature type="transmembrane region" description="Helical" evidence="5">
    <location>
        <begin position="163"/>
        <end position="182"/>
    </location>
</feature>
<accession>A0ABP9TP65</accession>
<dbReference type="CDD" id="cd02432">
    <property type="entry name" value="Nodulin-21_like_1"/>
    <property type="match status" value="1"/>
</dbReference>
<gene>
    <name evidence="6" type="ORF">GCM10025778_13130</name>
</gene>
<evidence type="ECO:0000256" key="1">
    <source>
        <dbReference type="ARBA" id="ARBA00004127"/>
    </source>
</evidence>
<dbReference type="EMBL" id="BAABLK010000022">
    <property type="protein sequence ID" value="GAA5226780.1"/>
    <property type="molecule type" value="Genomic_DNA"/>
</dbReference>
<keyword evidence="2 5" id="KW-0812">Transmembrane</keyword>
<feature type="transmembrane region" description="Helical" evidence="5">
    <location>
        <begin position="60"/>
        <end position="81"/>
    </location>
</feature>
<evidence type="ECO:0000256" key="3">
    <source>
        <dbReference type="ARBA" id="ARBA00022989"/>
    </source>
</evidence>
<organism evidence="6 7">
    <name type="scientific">Paeniglutamicibacter antarcticus</name>
    <dbReference type="NCBI Taxonomy" id="494023"/>
    <lineage>
        <taxon>Bacteria</taxon>
        <taxon>Bacillati</taxon>
        <taxon>Actinomycetota</taxon>
        <taxon>Actinomycetes</taxon>
        <taxon>Micrococcales</taxon>
        <taxon>Micrococcaceae</taxon>
        <taxon>Paeniglutamicibacter</taxon>
    </lineage>
</organism>
<dbReference type="Proteomes" id="UP001501257">
    <property type="component" value="Unassembled WGS sequence"/>
</dbReference>
<dbReference type="Pfam" id="PF01988">
    <property type="entry name" value="VIT1"/>
    <property type="match status" value="1"/>
</dbReference>
<proteinExistence type="predicted"/>